<evidence type="ECO:0000313" key="2">
    <source>
        <dbReference type="Proteomes" id="UP000188268"/>
    </source>
</evidence>
<gene>
    <name evidence="1" type="ORF">CCACVL1_00674</name>
</gene>
<comment type="caution">
    <text evidence="1">The sequence shown here is derived from an EMBL/GenBank/DDBJ whole genome shotgun (WGS) entry which is preliminary data.</text>
</comment>
<name>A0A1R3KVL4_COCAP</name>
<dbReference type="EMBL" id="AWWV01001568">
    <property type="protein sequence ID" value="OMP11087.1"/>
    <property type="molecule type" value="Genomic_DNA"/>
</dbReference>
<evidence type="ECO:0000313" key="1">
    <source>
        <dbReference type="EMBL" id="OMP11087.1"/>
    </source>
</evidence>
<protein>
    <submittedName>
        <fullName evidence="1">Uncharacterized protein</fullName>
    </submittedName>
</protein>
<dbReference type="Proteomes" id="UP000188268">
    <property type="component" value="Unassembled WGS sequence"/>
</dbReference>
<keyword evidence="2" id="KW-1185">Reference proteome</keyword>
<reference evidence="1 2" key="1">
    <citation type="submission" date="2013-09" db="EMBL/GenBank/DDBJ databases">
        <title>Corchorus capsularis genome sequencing.</title>
        <authorList>
            <person name="Alam M."/>
            <person name="Haque M.S."/>
            <person name="Islam M.S."/>
            <person name="Emdad E.M."/>
            <person name="Islam M.M."/>
            <person name="Ahmed B."/>
            <person name="Halim A."/>
            <person name="Hossen Q.M.M."/>
            <person name="Hossain M.Z."/>
            <person name="Ahmed R."/>
            <person name="Khan M.M."/>
            <person name="Islam R."/>
            <person name="Rashid M.M."/>
            <person name="Khan S.A."/>
            <person name="Rahman M.S."/>
            <person name="Alam M."/>
        </authorList>
    </citation>
    <scope>NUCLEOTIDE SEQUENCE [LARGE SCALE GENOMIC DNA]</scope>
    <source>
        <strain evidence="2">cv. CVL-1</strain>
        <tissue evidence="1">Whole seedling</tissue>
    </source>
</reference>
<sequence>MEISKKKKMMMMNSAGVKR</sequence>
<organism evidence="1 2">
    <name type="scientific">Corchorus capsularis</name>
    <name type="common">Jute</name>
    <dbReference type="NCBI Taxonomy" id="210143"/>
    <lineage>
        <taxon>Eukaryota</taxon>
        <taxon>Viridiplantae</taxon>
        <taxon>Streptophyta</taxon>
        <taxon>Embryophyta</taxon>
        <taxon>Tracheophyta</taxon>
        <taxon>Spermatophyta</taxon>
        <taxon>Magnoliopsida</taxon>
        <taxon>eudicotyledons</taxon>
        <taxon>Gunneridae</taxon>
        <taxon>Pentapetalae</taxon>
        <taxon>rosids</taxon>
        <taxon>malvids</taxon>
        <taxon>Malvales</taxon>
        <taxon>Malvaceae</taxon>
        <taxon>Grewioideae</taxon>
        <taxon>Apeibeae</taxon>
        <taxon>Corchorus</taxon>
    </lineage>
</organism>
<proteinExistence type="predicted"/>
<dbReference type="AlphaFoldDB" id="A0A1R3KVL4"/>
<accession>A0A1R3KVL4</accession>